<dbReference type="EMBL" id="CP098494">
    <property type="protein sequence ID" value="USA61561.1"/>
    <property type="molecule type" value="Genomic_DNA"/>
</dbReference>
<gene>
    <name evidence="1" type="ORF">NCF85_00840</name>
</gene>
<accession>A0ABY4U717</accession>
<dbReference type="RefSeq" id="WP_146029777.1">
    <property type="nucleotide sequence ID" value="NZ_CP098494.1"/>
</dbReference>
<dbReference type="Proteomes" id="UP001056619">
    <property type="component" value="Chromosome"/>
</dbReference>
<reference evidence="1 2" key="1">
    <citation type="submission" date="2022-06" db="EMBL/GenBank/DDBJ databases">
        <authorList>
            <person name="Liu G."/>
        </authorList>
    </citation>
    <scope>NUCLEOTIDE SEQUENCE [LARGE SCALE GENOMIC DNA]</scope>
    <source>
        <strain evidence="1 2">E4</strain>
    </source>
</reference>
<evidence type="ECO:0000313" key="1">
    <source>
        <dbReference type="EMBL" id="USA61561.1"/>
    </source>
</evidence>
<protein>
    <submittedName>
        <fullName evidence="1">Uncharacterized protein</fullName>
    </submittedName>
</protein>
<evidence type="ECO:0000313" key="2">
    <source>
        <dbReference type="Proteomes" id="UP001056619"/>
    </source>
</evidence>
<keyword evidence="2" id="KW-1185">Reference proteome</keyword>
<organism evidence="1 2">
    <name type="scientific">Qipengyuania citrea</name>
    <dbReference type="NCBI Taxonomy" id="225971"/>
    <lineage>
        <taxon>Bacteria</taxon>
        <taxon>Pseudomonadati</taxon>
        <taxon>Pseudomonadota</taxon>
        <taxon>Alphaproteobacteria</taxon>
        <taxon>Sphingomonadales</taxon>
        <taxon>Erythrobacteraceae</taxon>
        <taxon>Qipengyuania</taxon>
    </lineage>
</organism>
<sequence>MTDTLAKSIRVGEAATDARPGYGFDLYPGAQVVASLMNGMSLSIRSDASFEEIVTFYEKQLTERKWEIQSRKMTNGKMVLKSVNHASPEEVMSIAIAPAEKSGRYNLVFIKLLVDN</sequence>
<name>A0ABY4U717_9SPHN</name>
<proteinExistence type="predicted"/>